<dbReference type="InterPro" id="IPR036134">
    <property type="entry name" value="Crypto/Photolyase_FAD-like_sf"/>
</dbReference>
<dbReference type="InterPro" id="IPR036155">
    <property type="entry name" value="Crypto/Photolyase_N_sf"/>
</dbReference>
<dbReference type="STRING" id="470826.SAMN04488027_11160"/>
<dbReference type="GO" id="GO:0003904">
    <property type="term" value="F:deoxyribodipyrimidine photo-lyase activity"/>
    <property type="evidence" value="ECO:0007669"/>
    <property type="project" value="TreeGrafter"/>
</dbReference>
<comment type="similarity">
    <text evidence="1 8">Belongs to the DNA photolyase class-1 family.</text>
</comment>
<dbReference type="GO" id="GO:0071949">
    <property type="term" value="F:FAD binding"/>
    <property type="evidence" value="ECO:0007669"/>
    <property type="project" value="TreeGrafter"/>
</dbReference>
<evidence type="ECO:0000313" key="10">
    <source>
        <dbReference type="EMBL" id="SDG93120.1"/>
    </source>
</evidence>
<dbReference type="SUPFAM" id="SSF52425">
    <property type="entry name" value="Cryptochrome/photolyase, N-terminal domain"/>
    <property type="match status" value="1"/>
</dbReference>
<dbReference type="NCBIfam" id="TIGR02765">
    <property type="entry name" value="crypto_DASH"/>
    <property type="match status" value="1"/>
</dbReference>
<evidence type="ECO:0000256" key="7">
    <source>
        <dbReference type="PIRSR" id="PIRSR602081-2"/>
    </source>
</evidence>
<comment type="function">
    <text evidence="8">May have a photoreceptor function.</text>
</comment>
<keyword evidence="5 8" id="KW-0157">Chromophore</keyword>
<dbReference type="PANTHER" id="PTHR11455:SF22">
    <property type="entry name" value="CRYPTOCHROME DASH"/>
    <property type="match status" value="1"/>
</dbReference>
<evidence type="ECO:0000256" key="3">
    <source>
        <dbReference type="ARBA" id="ARBA00022630"/>
    </source>
</evidence>
<evidence type="ECO:0000313" key="11">
    <source>
        <dbReference type="Proteomes" id="UP000199296"/>
    </source>
</evidence>
<feature type="site" description="Electron transfer via tryptophanyl radical" evidence="7">
    <location>
        <position position="396"/>
    </location>
</feature>
<evidence type="ECO:0000256" key="5">
    <source>
        <dbReference type="ARBA" id="ARBA00022991"/>
    </source>
</evidence>
<keyword evidence="3 6" id="KW-0285">Flavoprotein</keyword>
<name>A0A1G7YAU1_9FLAO</name>
<dbReference type="InterPro" id="IPR006050">
    <property type="entry name" value="DNA_photolyase_N"/>
</dbReference>
<feature type="binding site" evidence="6">
    <location>
        <position position="236"/>
    </location>
    <ligand>
        <name>FAD</name>
        <dbReference type="ChEBI" id="CHEBI:57692"/>
    </ligand>
</feature>
<comment type="cofactor">
    <cofactor evidence="8">
        <name>(6R)-5,10-methylene-5,6,7,8-tetrahydrofolate</name>
        <dbReference type="ChEBI" id="CHEBI:15636"/>
    </cofactor>
    <text evidence="8">Binds 1 5,10-methenyltetrahydrofolate (MTHF) per subunit.</text>
</comment>
<sequence length="436" mass="51796">MQKKQDLNIVWFRNDLRTKDQKSLYEACQQPEPVLGVYCFDPKQYETTKYGFKKTEKYRAKFLIEMVSQLSDNLKSLNISLQVEQDAPAGVFEKLSEKYNIKNVFFQAEWTEEEKQVENAVKSVLKDTQFAEQYNQFLFHPEDVPYDDFSQVPEVYTDFRKKCEKQCEVRDEIPVPEALTRENLQHVNTKIPGLADLGLEDFETDERSAFPFQGGEDAAWKRLKYYFWETKKLQFYKKTRNGLLGTDYSSKFSAWLANGSISAVSIYHEVKKFEKEVKKNQDTYWLIFELIWRDYFKYISLKHGNKIFQLGGISNKEYDWGNSEKAFKQWINGNTPESFVNANMIEIRETGFMSNRGRQNVNSYWAKEWKQDWRIGAAYFEAMLIDYDVHSNWGNWMYNSGVGNDPRDRKFNIKKQAERYDTNGKFQRTWLQESLF</sequence>
<dbReference type="InterPro" id="IPR014729">
    <property type="entry name" value="Rossmann-like_a/b/a_fold"/>
</dbReference>
<protein>
    <recommendedName>
        <fullName evidence="2 8">Cryptochrome DASH</fullName>
    </recommendedName>
</protein>
<dbReference type="InterPro" id="IPR002081">
    <property type="entry name" value="Cryptochrome/DNA_photolyase_1"/>
</dbReference>
<comment type="cofactor">
    <cofactor evidence="6 8">
        <name>FAD</name>
        <dbReference type="ChEBI" id="CHEBI:57692"/>
    </cofactor>
    <text evidence="6 8">Binds 1 FAD per subunit.</text>
</comment>
<feature type="domain" description="Photolyase/cryptochrome alpha/beta" evidence="9">
    <location>
        <begin position="6"/>
        <end position="142"/>
    </location>
</feature>
<evidence type="ECO:0000256" key="2">
    <source>
        <dbReference type="ARBA" id="ARBA00017881"/>
    </source>
</evidence>
<feature type="site" description="Electron transfer via tryptophanyl radical" evidence="7">
    <location>
        <position position="373"/>
    </location>
</feature>
<organism evidence="10 11">
    <name type="scientific">Psychroflexus sediminis</name>
    <dbReference type="NCBI Taxonomy" id="470826"/>
    <lineage>
        <taxon>Bacteria</taxon>
        <taxon>Pseudomonadati</taxon>
        <taxon>Bacteroidota</taxon>
        <taxon>Flavobacteriia</taxon>
        <taxon>Flavobacteriales</taxon>
        <taxon>Flavobacteriaceae</taxon>
        <taxon>Psychroflexus</taxon>
    </lineage>
</organism>
<keyword evidence="10" id="KW-0456">Lyase</keyword>
<gene>
    <name evidence="10" type="ORF">SAMN04488027_11160</name>
</gene>
<dbReference type="PROSITE" id="PS51645">
    <property type="entry name" value="PHR_CRY_ALPHA_BETA"/>
    <property type="match status" value="1"/>
</dbReference>
<dbReference type="PANTHER" id="PTHR11455">
    <property type="entry name" value="CRYPTOCHROME"/>
    <property type="match status" value="1"/>
</dbReference>
<feature type="binding site" evidence="6">
    <location>
        <begin position="249"/>
        <end position="253"/>
    </location>
    <ligand>
        <name>FAD</name>
        <dbReference type="ChEBI" id="CHEBI:57692"/>
    </ligand>
</feature>
<evidence type="ECO:0000256" key="4">
    <source>
        <dbReference type="ARBA" id="ARBA00022827"/>
    </source>
</evidence>
<dbReference type="AlphaFoldDB" id="A0A1G7YAU1"/>
<dbReference type="Pfam" id="PF03441">
    <property type="entry name" value="FAD_binding_7"/>
    <property type="match status" value="1"/>
</dbReference>
<dbReference type="InterPro" id="IPR014133">
    <property type="entry name" value="Cry_DASH"/>
</dbReference>
<proteinExistence type="inferred from homology"/>
<dbReference type="OrthoDB" id="9772484at2"/>
<evidence type="ECO:0000259" key="9">
    <source>
        <dbReference type="PROSITE" id="PS51645"/>
    </source>
</evidence>
<feature type="binding site" evidence="6">
    <location>
        <begin position="386"/>
        <end position="388"/>
    </location>
    <ligand>
        <name>FAD</name>
        <dbReference type="ChEBI" id="CHEBI:57692"/>
    </ligand>
</feature>
<evidence type="ECO:0000256" key="6">
    <source>
        <dbReference type="PIRSR" id="PIRSR602081-1"/>
    </source>
</evidence>
<dbReference type="GO" id="GO:0003677">
    <property type="term" value="F:DNA binding"/>
    <property type="evidence" value="ECO:0007669"/>
    <property type="project" value="TreeGrafter"/>
</dbReference>
<dbReference type="RefSeq" id="WP_093368614.1">
    <property type="nucleotide sequence ID" value="NZ_FNCW01000011.1"/>
</dbReference>
<keyword evidence="4 6" id="KW-0274">FAD</keyword>
<dbReference type="GO" id="GO:0000719">
    <property type="term" value="P:photoreactive repair"/>
    <property type="evidence" value="ECO:0007669"/>
    <property type="project" value="TreeGrafter"/>
</dbReference>
<dbReference type="Gene3D" id="1.10.579.10">
    <property type="entry name" value="DNA Cyclobutane Dipyrimidine Photolyase, subunit A, domain 3"/>
    <property type="match status" value="1"/>
</dbReference>
<dbReference type="Pfam" id="PF00875">
    <property type="entry name" value="DNA_photolyase"/>
    <property type="match status" value="1"/>
</dbReference>
<reference evidence="10 11" key="1">
    <citation type="submission" date="2016-10" db="EMBL/GenBank/DDBJ databases">
        <authorList>
            <person name="de Groot N.N."/>
        </authorList>
    </citation>
    <scope>NUCLEOTIDE SEQUENCE [LARGE SCALE GENOMIC DNA]</scope>
    <source>
        <strain evidence="10 11">DSM 19803</strain>
    </source>
</reference>
<feature type="site" description="Electron transfer via tryptophanyl radical" evidence="7">
    <location>
        <position position="320"/>
    </location>
</feature>
<dbReference type="SUPFAM" id="SSF48173">
    <property type="entry name" value="Cryptochrome/photolyase FAD-binding domain"/>
    <property type="match status" value="1"/>
</dbReference>
<dbReference type="Gene3D" id="3.40.50.620">
    <property type="entry name" value="HUPs"/>
    <property type="match status" value="1"/>
</dbReference>
<dbReference type="Gene3D" id="1.25.40.80">
    <property type="match status" value="1"/>
</dbReference>
<dbReference type="InterPro" id="IPR005101">
    <property type="entry name" value="Cryptochr/Photolyase_FAD-bd"/>
</dbReference>
<keyword evidence="11" id="KW-1185">Reference proteome</keyword>
<evidence type="ECO:0000256" key="8">
    <source>
        <dbReference type="RuleBase" id="RU367151"/>
    </source>
</evidence>
<evidence type="ECO:0000256" key="1">
    <source>
        <dbReference type="ARBA" id="ARBA00005862"/>
    </source>
</evidence>
<dbReference type="EMBL" id="FNCW01000011">
    <property type="protein sequence ID" value="SDG93120.1"/>
    <property type="molecule type" value="Genomic_DNA"/>
</dbReference>
<accession>A0A1G7YAU1</accession>
<dbReference type="Proteomes" id="UP000199296">
    <property type="component" value="Unassembled WGS sequence"/>
</dbReference>